<protein>
    <submittedName>
        <fullName evidence="2">Uncharacterized protein</fullName>
    </submittedName>
</protein>
<feature type="region of interest" description="Disordered" evidence="1">
    <location>
        <begin position="1"/>
        <end position="22"/>
    </location>
</feature>
<evidence type="ECO:0000313" key="2">
    <source>
        <dbReference type="EMBL" id="CAI9164648.1"/>
    </source>
</evidence>
<proteinExistence type="predicted"/>
<evidence type="ECO:0000256" key="1">
    <source>
        <dbReference type="SAM" id="MobiDB-lite"/>
    </source>
</evidence>
<sequence length="206" mass="22734">MGAGSRRQAGSGPEQQQQQQKEKLVLMQTVQNQPVGLRGFNLGIKPCQQRQTAAQSVNSTTGQDIGSLGSKASGCARGTRPPGLGHFLPCTGGDAALQAKSSGCRPGLPGPHLLYHIETLWPQASHPSHLRWFLPKAPLWGGRMDGERKRQHEAPHPRKQQSSYHQSLFVMTVVTWMYLLQLSRKSRLTLIDIVTYLENYLFINGS</sequence>
<evidence type="ECO:0000313" key="3">
    <source>
        <dbReference type="Proteomes" id="UP001176941"/>
    </source>
</evidence>
<keyword evidence="3" id="KW-1185">Reference proteome</keyword>
<gene>
    <name evidence="2" type="ORF">MRATA1EN1_LOCUS13610</name>
</gene>
<dbReference type="Proteomes" id="UP001176941">
    <property type="component" value="Chromosome 23"/>
</dbReference>
<name>A0ABN8YSU4_RANTA</name>
<reference evidence="2" key="1">
    <citation type="submission" date="2023-04" db="EMBL/GenBank/DDBJ databases">
        <authorList>
            <consortium name="ELIXIR-Norway"/>
        </authorList>
    </citation>
    <scope>NUCLEOTIDE SEQUENCE [LARGE SCALE GENOMIC DNA]</scope>
</reference>
<accession>A0ABN8YSU4</accession>
<organism evidence="2 3">
    <name type="scientific">Rangifer tarandus platyrhynchus</name>
    <name type="common">Svalbard reindeer</name>
    <dbReference type="NCBI Taxonomy" id="3082113"/>
    <lineage>
        <taxon>Eukaryota</taxon>
        <taxon>Metazoa</taxon>
        <taxon>Chordata</taxon>
        <taxon>Craniata</taxon>
        <taxon>Vertebrata</taxon>
        <taxon>Euteleostomi</taxon>
        <taxon>Mammalia</taxon>
        <taxon>Eutheria</taxon>
        <taxon>Laurasiatheria</taxon>
        <taxon>Artiodactyla</taxon>
        <taxon>Ruminantia</taxon>
        <taxon>Pecora</taxon>
        <taxon>Cervidae</taxon>
        <taxon>Odocoileinae</taxon>
        <taxon>Rangifer</taxon>
    </lineage>
</organism>
<dbReference type="EMBL" id="OX459959">
    <property type="protein sequence ID" value="CAI9164648.1"/>
    <property type="molecule type" value="Genomic_DNA"/>
</dbReference>